<feature type="region of interest" description="Disordered" evidence="7">
    <location>
        <begin position="103"/>
        <end position="127"/>
    </location>
</feature>
<keyword evidence="4" id="KW-0663">Pyridoxal phosphate</keyword>
<feature type="domain" description="PDXDC1-like third" evidence="9">
    <location>
        <begin position="589"/>
        <end position="697"/>
    </location>
</feature>
<evidence type="ECO:0000313" key="10">
    <source>
        <dbReference type="EMBL" id="KAK0396273.1"/>
    </source>
</evidence>
<gene>
    <name evidence="10" type="ORF">QR680_001650</name>
</gene>
<evidence type="ECO:0000256" key="7">
    <source>
        <dbReference type="SAM" id="MobiDB-lite"/>
    </source>
</evidence>
<dbReference type="GO" id="GO:0016831">
    <property type="term" value="F:carboxy-lyase activity"/>
    <property type="evidence" value="ECO:0007669"/>
    <property type="project" value="UniProtKB-KW"/>
</dbReference>
<comment type="caution">
    <text evidence="10">The sequence shown here is derived from an EMBL/GenBank/DDBJ whole genome shotgun (WGS) entry which is preliminary data.</text>
</comment>
<protein>
    <recommendedName>
        <fullName evidence="6">Pyridoxal-dependent decarboxylase domain-containing protein 1</fullName>
    </recommendedName>
</protein>
<evidence type="ECO:0000313" key="11">
    <source>
        <dbReference type="Proteomes" id="UP001175271"/>
    </source>
</evidence>
<dbReference type="PANTHER" id="PTHR42735">
    <property type="match status" value="1"/>
</dbReference>
<evidence type="ECO:0000256" key="3">
    <source>
        <dbReference type="ARBA" id="ARBA00022793"/>
    </source>
</evidence>
<evidence type="ECO:0000256" key="2">
    <source>
        <dbReference type="ARBA" id="ARBA00009533"/>
    </source>
</evidence>
<dbReference type="InterPro" id="IPR015424">
    <property type="entry name" value="PyrdxlP-dep_Trfase"/>
</dbReference>
<dbReference type="InterPro" id="IPR050477">
    <property type="entry name" value="GrpII_AminoAcid_Decarb"/>
</dbReference>
<name>A0AA39LGD8_9BILA</name>
<evidence type="ECO:0000256" key="5">
    <source>
        <dbReference type="ARBA" id="ARBA00023239"/>
    </source>
</evidence>
<dbReference type="SUPFAM" id="SSF53383">
    <property type="entry name" value="PLP-dependent transferases"/>
    <property type="match status" value="1"/>
</dbReference>
<dbReference type="InterPro" id="IPR015421">
    <property type="entry name" value="PyrdxlP-dep_Trfase_major"/>
</dbReference>
<evidence type="ECO:0000259" key="8">
    <source>
        <dbReference type="Pfam" id="PF22930"/>
    </source>
</evidence>
<proteinExistence type="inferred from homology"/>
<comment type="similarity">
    <text evidence="2">Belongs to the group II decarboxylase family.</text>
</comment>
<keyword evidence="11" id="KW-1185">Reference proteome</keyword>
<dbReference type="EMBL" id="JAUCMV010000005">
    <property type="protein sequence ID" value="KAK0396273.1"/>
    <property type="molecule type" value="Genomic_DNA"/>
</dbReference>
<evidence type="ECO:0000256" key="1">
    <source>
        <dbReference type="ARBA" id="ARBA00001933"/>
    </source>
</evidence>
<feature type="region of interest" description="Disordered" evidence="7">
    <location>
        <begin position="773"/>
        <end position="818"/>
    </location>
</feature>
<accession>A0AA39LGD8</accession>
<feature type="region of interest" description="Disordered" evidence="7">
    <location>
        <begin position="49"/>
        <end position="78"/>
    </location>
</feature>
<dbReference type="Gene3D" id="3.40.640.10">
    <property type="entry name" value="Type I PLP-dependent aspartate aminotransferase-like (Major domain)"/>
    <property type="match status" value="1"/>
</dbReference>
<dbReference type="Proteomes" id="UP001175271">
    <property type="component" value="Unassembled WGS sequence"/>
</dbReference>
<feature type="compositionally biased region" description="Polar residues" evidence="7">
    <location>
        <begin position="779"/>
        <end position="802"/>
    </location>
</feature>
<dbReference type="AlphaFoldDB" id="A0AA39LGD8"/>
<feature type="compositionally biased region" description="Low complexity" evidence="7">
    <location>
        <begin position="111"/>
        <end position="127"/>
    </location>
</feature>
<reference evidence="10" key="1">
    <citation type="submission" date="2023-06" db="EMBL/GenBank/DDBJ databases">
        <title>Genomic analysis of the entomopathogenic nematode Steinernema hermaphroditum.</title>
        <authorList>
            <person name="Schwarz E.M."/>
            <person name="Heppert J.K."/>
            <person name="Baniya A."/>
            <person name="Schwartz H.T."/>
            <person name="Tan C.-H."/>
            <person name="Antoshechkin I."/>
            <person name="Sternberg P.W."/>
            <person name="Goodrich-Blair H."/>
            <person name="Dillman A.R."/>
        </authorList>
    </citation>
    <scope>NUCLEOTIDE SEQUENCE</scope>
    <source>
        <strain evidence="10">PS9179</strain>
        <tissue evidence="10">Whole animal</tissue>
    </source>
</reference>
<feature type="domain" description="PDXDC1/PDXD2 second" evidence="8">
    <location>
        <begin position="486"/>
        <end position="583"/>
    </location>
</feature>
<organism evidence="10 11">
    <name type="scientific">Steinernema hermaphroditum</name>
    <dbReference type="NCBI Taxonomy" id="289476"/>
    <lineage>
        <taxon>Eukaryota</taxon>
        <taxon>Metazoa</taxon>
        <taxon>Ecdysozoa</taxon>
        <taxon>Nematoda</taxon>
        <taxon>Chromadorea</taxon>
        <taxon>Rhabditida</taxon>
        <taxon>Tylenchina</taxon>
        <taxon>Panagrolaimomorpha</taxon>
        <taxon>Strongyloidoidea</taxon>
        <taxon>Steinernematidae</taxon>
        <taxon>Steinernema</taxon>
    </lineage>
</organism>
<evidence type="ECO:0000256" key="6">
    <source>
        <dbReference type="ARBA" id="ARBA00047190"/>
    </source>
</evidence>
<dbReference type="PANTHER" id="PTHR42735:SF1">
    <property type="entry name" value="PYRIDOXAL-DEPENDENT DECARBOXYLASE DOMAIN-CONTAINING PROTEIN 1-RELATED"/>
    <property type="match status" value="1"/>
</dbReference>
<dbReference type="InterPro" id="IPR055102">
    <property type="entry name" value="PDXDC1-like_3rd"/>
</dbReference>
<sequence>MSHDGTDLHSSLKDAHQMVNNLTLNRKAFAEGKKEVTAVSISNSSVVSSTDSAMFEDRESAQTETVSERSRSAPGDRTRFMNPILYQLEQLIVSDEWIGHDNSPSYTAPPRKLSAARSLSTSSTTTASPRLNELGRTLVTTASLKCYIDLLGQHHRQSVAAWLSGNASVSLSQMCRFPSGQLFCHPSEHSLFASFRPGIGHAIRLALRERYGNRYAVKGWRVFAEEGAPVIYVTPSLHIDILSYVAAEFGISDVVVLDAQDDPLSCVEGRIDYEKFALRIDDDLKQGKKPLLLIGVVGSAILGHNDMISKLLEIRNSTAPFWIHVVGNAVAALALKEPNETLVQVLSQVDSITFPLAKWLGIPSAPIFTLYRPVDLYKPSYHEKLESLPWWVTTQYLTSNYITEMLEHAYFLSKIMLKGLSSFKDIRIIGFDNPIEYADRVYKGIYTAPTVITFKCFHDITHEDNHVDDVNRDLVTESQSDGELIERAEEAVESDSTQAEPNSRPDLDLLDDYVDSLNSWLGQGLLSECRQLGLQLIDLGAPFGLAFRFCPLENAASCTTKATHVQQFIKHLEQSMKIIDSTVNAKKQFVEIVSKFPGLRPMKVSKWAGVGAVCYVPSILKGAEPHTWNDKQKQQVSHLNLEVVHSLRSTDSAFSTGECEDLGVSCIKFGMLSDEKDLKDLAGLVAERGKSIEESQQYMDSLAELIRQGIQAANEDLKRETNMRLQQEGVMRQLPMVGSLYNWFLPLDKEAQNIRGRSFDLNTGLIQSTDSFYKHTQGDSRNSSLPLETPQQIPHGNANTGNVEEEGNIEDVREHETK</sequence>
<feature type="compositionally biased region" description="Basic and acidic residues" evidence="7">
    <location>
        <begin position="55"/>
        <end position="78"/>
    </location>
</feature>
<evidence type="ECO:0000256" key="4">
    <source>
        <dbReference type="ARBA" id="ARBA00022898"/>
    </source>
</evidence>
<dbReference type="Pfam" id="PF22937">
    <property type="entry name" value="PDXDC1-like_cen2"/>
    <property type="match status" value="1"/>
</dbReference>
<keyword evidence="5" id="KW-0456">Lyase</keyword>
<evidence type="ECO:0000259" key="9">
    <source>
        <dbReference type="Pfam" id="PF22937"/>
    </source>
</evidence>
<comment type="cofactor">
    <cofactor evidence="1">
        <name>pyridoxal 5'-phosphate</name>
        <dbReference type="ChEBI" id="CHEBI:597326"/>
    </cofactor>
</comment>
<keyword evidence="3" id="KW-0210">Decarboxylase</keyword>
<dbReference type="Pfam" id="PF22930">
    <property type="entry name" value="PDXDC1-like_cen"/>
    <property type="match status" value="1"/>
</dbReference>
<dbReference type="InterPro" id="IPR055103">
    <property type="entry name" value="PDXDC1-like_2nd"/>
</dbReference>